<accession>A0A927IMA2</accession>
<dbReference type="GO" id="GO:0005886">
    <property type="term" value="C:plasma membrane"/>
    <property type="evidence" value="ECO:0007669"/>
    <property type="project" value="UniProtKB-SubCell"/>
</dbReference>
<reference evidence="9" key="1">
    <citation type="submission" date="2020-09" db="EMBL/GenBank/DDBJ databases">
        <title>Genome seq and assembly of Limnohabitants sp.</title>
        <authorList>
            <person name="Chhetri G."/>
        </authorList>
    </citation>
    <scope>NUCLEOTIDE SEQUENCE</scope>
    <source>
        <strain evidence="9">JUR4</strain>
    </source>
</reference>
<dbReference type="PANTHER" id="PTHR33362">
    <property type="entry name" value="SIALIC ACID TRAP TRANSPORTER PERMEASE PROTEIN SIAT-RELATED"/>
    <property type="match status" value="1"/>
</dbReference>
<sequence length="430" mass="45526">MSASLILLISVCIYLAIGVPVAFALGLSTVTALVLSDAYPMLALLKETFTGVDSFPLMAVPFFILAAELMSGGSLTEVLLKFAGQFVGHKRGGLGYTNVVSLTFFSGISGSALADAAGPGSMLIRMMDKAGYGRPYAAALTASTAIVGPIIPPSIIMIIYALADDNVSVGALFIAGLIPGVLIAAAMCLVNYYISKQRNYKGDGQLPTGAEILSTTWKALPAILLPVLILGGMRAGWFTPTEASVVAVFYALICGKYVYRTLEWKAVPDILSRSALLTASVLLIIGTSASFAWILTIEGMPQTVANWISGMNLSVWGFLIVINIFLLIFGIFIEPLPGVMVLVPILAPVAAKLGVDPIHFAMIVIYNLTLGMITPPVGGLLFVTSNVSKVPLSELTRELKPFLWAHGVVLVLLTFVPALSNWLPHAMGFK</sequence>
<dbReference type="AlphaFoldDB" id="A0A927IMA2"/>
<comment type="similarity">
    <text evidence="7">Belongs to the TRAP transporter large permease family.</text>
</comment>
<feature type="transmembrane region" description="Helical" evidence="7">
    <location>
        <begin position="274"/>
        <end position="295"/>
    </location>
</feature>
<organism evidence="9 10">
    <name type="scientific">Limnohabitans radicicola</name>
    <dbReference type="NCBI Taxonomy" id="2771427"/>
    <lineage>
        <taxon>Bacteria</taxon>
        <taxon>Pseudomonadati</taxon>
        <taxon>Pseudomonadota</taxon>
        <taxon>Betaproteobacteria</taxon>
        <taxon>Burkholderiales</taxon>
        <taxon>Comamonadaceae</taxon>
        <taxon>Limnohabitans</taxon>
    </lineage>
</organism>
<feature type="transmembrane region" description="Helical" evidence="7">
    <location>
        <begin position="215"/>
        <end position="237"/>
    </location>
</feature>
<dbReference type="InterPro" id="IPR004681">
    <property type="entry name" value="TRAP_DctM"/>
</dbReference>
<comment type="function">
    <text evidence="7">Part of the tripartite ATP-independent periplasmic (TRAP) transport system.</text>
</comment>
<keyword evidence="10" id="KW-1185">Reference proteome</keyword>
<feature type="transmembrane region" description="Helical" evidence="7">
    <location>
        <begin position="243"/>
        <end position="262"/>
    </location>
</feature>
<gene>
    <name evidence="9" type="ORF">IC609_09505</name>
</gene>
<feature type="transmembrane region" description="Helical" evidence="7">
    <location>
        <begin position="95"/>
        <end position="114"/>
    </location>
</feature>
<keyword evidence="2" id="KW-1003">Cell membrane</keyword>
<dbReference type="Proteomes" id="UP000647424">
    <property type="component" value="Unassembled WGS sequence"/>
</dbReference>
<feature type="transmembrane region" description="Helical" evidence="7">
    <location>
        <begin position="315"/>
        <end position="346"/>
    </location>
</feature>
<feature type="transmembrane region" description="Helical" evidence="7">
    <location>
        <begin position="135"/>
        <end position="163"/>
    </location>
</feature>
<feature type="transmembrane region" description="Helical" evidence="7">
    <location>
        <begin position="6"/>
        <end position="35"/>
    </location>
</feature>
<feature type="domain" description="TRAP C4-dicarboxylate transport system permease DctM subunit" evidence="8">
    <location>
        <begin position="8"/>
        <end position="419"/>
    </location>
</feature>
<keyword evidence="6 7" id="KW-0472">Membrane</keyword>
<keyword evidence="4 7" id="KW-0812">Transmembrane</keyword>
<dbReference type="PIRSF" id="PIRSF006066">
    <property type="entry name" value="HI0050"/>
    <property type="match status" value="1"/>
</dbReference>
<feature type="transmembrane region" description="Helical" evidence="7">
    <location>
        <begin position="358"/>
        <end position="383"/>
    </location>
</feature>
<comment type="caution">
    <text evidence="9">The sequence shown here is derived from an EMBL/GenBank/DDBJ whole genome shotgun (WGS) entry which is preliminary data.</text>
</comment>
<evidence type="ECO:0000256" key="1">
    <source>
        <dbReference type="ARBA" id="ARBA00004429"/>
    </source>
</evidence>
<dbReference type="PANTHER" id="PTHR33362:SF2">
    <property type="entry name" value="TRAP TRANSPORTER LARGE PERMEASE PROTEIN"/>
    <property type="match status" value="1"/>
</dbReference>
<dbReference type="InterPro" id="IPR010656">
    <property type="entry name" value="DctM"/>
</dbReference>
<protein>
    <recommendedName>
        <fullName evidence="7">TRAP transporter large permease protein</fullName>
    </recommendedName>
</protein>
<name>A0A927IMA2_9BURK</name>
<dbReference type="Pfam" id="PF06808">
    <property type="entry name" value="DctM"/>
    <property type="match status" value="1"/>
</dbReference>
<feature type="transmembrane region" description="Helical" evidence="7">
    <location>
        <begin position="169"/>
        <end position="194"/>
    </location>
</feature>
<dbReference type="NCBIfam" id="TIGR00786">
    <property type="entry name" value="dctM"/>
    <property type="match status" value="1"/>
</dbReference>
<evidence type="ECO:0000313" key="9">
    <source>
        <dbReference type="EMBL" id="MBD8050782.1"/>
    </source>
</evidence>
<evidence type="ECO:0000313" key="10">
    <source>
        <dbReference type="Proteomes" id="UP000647424"/>
    </source>
</evidence>
<keyword evidence="3 7" id="KW-0997">Cell inner membrane</keyword>
<evidence type="ECO:0000259" key="8">
    <source>
        <dbReference type="Pfam" id="PF06808"/>
    </source>
</evidence>
<evidence type="ECO:0000256" key="2">
    <source>
        <dbReference type="ARBA" id="ARBA00022475"/>
    </source>
</evidence>
<evidence type="ECO:0000256" key="4">
    <source>
        <dbReference type="ARBA" id="ARBA00022692"/>
    </source>
</evidence>
<evidence type="ECO:0000256" key="7">
    <source>
        <dbReference type="RuleBase" id="RU369079"/>
    </source>
</evidence>
<evidence type="ECO:0000256" key="6">
    <source>
        <dbReference type="ARBA" id="ARBA00023136"/>
    </source>
</evidence>
<feature type="transmembrane region" description="Helical" evidence="7">
    <location>
        <begin position="55"/>
        <end position="75"/>
    </location>
</feature>
<feature type="transmembrane region" description="Helical" evidence="7">
    <location>
        <begin position="403"/>
        <end position="423"/>
    </location>
</feature>
<evidence type="ECO:0000256" key="5">
    <source>
        <dbReference type="ARBA" id="ARBA00022989"/>
    </source>
</evidence>
<proteinExistence type="inferred from homology"/>
<dbReference type="RefSeq" id="WP_191819264.1">
    <property type="nucleotide sequence ID" value="NZ_JACYFT010000002.1"/>
</dbReference>
<dbReference type="GO" id="GO:0022857">
    <property type="term" value="F:transmembrane transporter activity"/>
    <property type="evidence" value="ECO:0007669"/>
    <property type="project" value="UniProtKB-UniRule"/>
</dbReference>
<keyword evidence="5 7" id="KW-1133">Transmembrane helix</keyword>
<evidence type="ECO:0000256" key="3">
    <source>
        <dbReference type="ARBA" id="ARBA00022519"/>
    </source>
</evidence>
<comment type="subunit">
    <text evidence="7">The complex comprises the extracytoplasmic solute receptor protein and the two transmembrane proteins.</text>
</comment>
<dbReference type="EMBL" id="JACYFT010000002">
    <property type="protein sequence ID" value="MBD8050782.1"/>
    <property type="molecule type" value="Genomic_DNA"/>
</dbReference>
<comment type="subcellular location">
    <subcellularLocation>
        <location evidence="1 7">Cell inner membrane</location>
        <topology evidence="1 7">Multi-pass membrane protein</topology>
    </subcellularLocation>
</comment>
<keyword evidence="7" id="KW-0813">Transport</keyword>